<dbReference type="AlphaFoldDB" id="A0A1Q2YH54"/>
<comment type="caution">
    <text evidence="1">The sequence shown here is derived from an EMBL/GenBank/DDBJ whole genome shotgun (WGS) entry which is preliminary data.</text>
</comment>
<protein>
    <submittedName>
        <fullName evidence="1">Uncharacterized protein</fullName>
    </submittedName>
</protein>
<dbReference type="EMBL" id="BDGI01000090">
    <property type="protein sequence ID" value="GAV28877.1"/>
    <property type="molecule type" value="Genomic_DNA"/>
</dbReference>
<dbReference type="Proteomes" id="UP000186136">
    <property type="component" value="Unassembled WGS sequence"/>
</dbReference>
<organism evidence="1 2">
    <name type="scientific">Pichia membranifaciens</name>
    <dbReference type="NCBI Taxonomy" id="4926"/>
    <lineage>
        <taxon>Eukaryota</taxon>
        <taxon>Fungi</taxon>
        <taxon>Dikarya</taxon>
        <taxon>Ascomycota</taxon>
        <taxon>Saccharomycotina</taxon>
        <taxon>Pichiomycetes</taxon>
        <taxon>Pichiales</taxon>
        <taxon>Pichiaceae</taxon>
        <taxon>Pichia</taxon>
    </lineage>
</organism>
<accession>A0A1Q2YH54</accession>
<reference evidence="1 2" key="1">
    <citation type="submission" date="2016-08" db="EMBL/GenBank/DDBJ databases">
        <title>Whole genome shotgun sequence of Pichia membranifaciens KS47-1.</title>
        <authorList>
            <person name="Konishi M."/>
            <person name="Ishida M."/>
            <person name="Arakawa T."/>
            <person name="Kato Y."/>
            <person name="Horiuchi J."/>
        </authorList>
    </citation>
    <scope>NUCLEOTIDE SEQUENCE [LARGE SCALE GENOMIC DNA]</scope>
    <source>
        <strain evidence="1 2">KS47-1</strain>
    </source>
</reference>
<name>A0A1Q2YH54_9ASCO</name>
<gene>
    <name evidence="1" type="ORF">PMKS-002355</name>
</gene>
<keyword evidence="2" id="KW-1185">Reference proteome</keyword>
<dbReference type="OrthoDB" id="10403272at2759"/>
<evidence type="ECO:0000313" key="1">
    <source>
        <dbReference type="EMBL" id="GAV28877.1"/>
    </source>
</evidence>
<sequence length="125" mass="13652">MLKGSTKKFFVFVCIVLAMVATLGMTPATQRKKLLKPIENLYSTKNSDNGAASTELENLKEQSQSPKVIVISENAEKEVLNVEADAEHPEQLLPVADPQIKVVDDTEDTSVENAKAEAILDEVPI</sequence>
<proteinExistence type="predicted"/>
<evidence type="ECO:0000313" key="2">
    <source>
        <dbReference type="Proteomes" id="UP000186136"/>
    </source>
</evidence>